<dbReference type="PROSITE" id="PS00651">
    <property type="entry name" value="RIBOSOMAL_L9"/>
    <property type="match status" value="1"/>
</dbReference>
<dbReference type="AlphaFoldDB" id="A0A366I369"/>
<dbReference type="GO" id="GO:0006412">
    <property type="term" value="P:translation"/>
    <property type="evidence" value="ECO:0007669"/>
    <property type="project" value="UniProtKB-UniRule"/>
</dbReference>
<dbReference type="HAMAP" id="MF_00503">
    <property type="entry name" value="Ribosomal_bL9"/>
    <property type="match status" value="1"/>
</dbReference>
<reference evidence="10 11" key="1">
    <citation type="submission" date="2018-06" db="EMBL/GenBank/DDBJ databases">
        <title>Genomic Encyclopedia of Type Strains, Phase IV (KMG-IV): sequencing the most valuable type-strain genomes for metagenomic binning, comparative biology and taxonomic classification.</title>
        <authorList>
            <person name="Goeker M."/>
        </authorList>
    </citation>
    <scope>NUCLEOTIDE SEQUENCE [LARGE SCALE GENOMIC DNA]</scope>
    <source>
        <strain evidence="10 11">DSM 22112</strain>
    </source>
</reference>
<dbReference type="EMBL" id="QNRX01000012">
    <property type="protein sequence ID" value="RBP62087.1"/>
    <property type="molecule type" value="Genomic_DNA"/>
</dbReference>
<gene>
    <name evidence="7" type="primary">rplI</name>
    <name evidence="10" type="ORF">DES36_11260</name>
</gene>
<dbReference type="SUPFAM" id="SSF55658">
    <property type="entry name" value="L9 N-domain-like"/>
    <property type="match status" value="1"/>
</dbReference>
<dbReference type="Gene3D" id="3.10.430.100">
    <property type="entry name" value="Ribosomal protein L9, C-terminal domain"/>
    <property type="match status" value="1"/>
</dbReference>
<sequence length="148" mass="16736">MKVILLEDVNGLGKKGEIVNAKDGYVRNFLFPKNLAIEATKDNIKKNEEMQKEKEAQKKKEIEEAKVLAEKISNTTLTMKSKASEEGKLFGSITSKDIAMALRDMEKIEIDKRKIELAEPIRNIGHIEVKIKILPQIYGNLNIDVKAL</sequence>
<keyword evidence="4 7" id="KW-0689">Ribosomal protein</keyword>
<comment type="similarity">
    <text evidence="1 7">Belongs to the bacterial ribosomal protein bL9 family.</text>
</comment>
<feature type="domain" description="Ribosomal protein L9" evidence="9">
    <location>
        <begin position="13"/>
        <end position="40"/>
    </location>
</feature>
<evidence type="ECO:0000313" key="10">
    <source>
        <dbReference type="EMBL" id="RBP62087.1"/>
    </source>
</evidence>
<dbReference type="GO" id="GO:0005840">
    <property type="term" value="C:ribosome"/>
    <property type="evidence" value="ECO:0007669"/>
    <property type="project" value="UniProtKB-KW"/>
</dbReference>
<evidence type="ECO:0000256" key="2">
    <source>
        <dbReference type="ARBA" id="ARBA00022730"/>
    </source>
</evidence>
<dbReference type="Pfam" id="PF01281">
    <property type="entry name" value="Ribosomal_L9_N"/>
    <property type="match status" value="1"/>
</dbReference>
<dbReference type="InterPro" id="IPR036935">
    <property type="entry name" value="Ribosomal_bL9_N_sf"/>
</dbReference>
<dbReference type="GO" id="GO:0003735">
    <property type="term" value="F:structural constituent of ribosome"/>
    <property type="evidence" value="ECO:0007669"/>
    <property type="project" value="InterPro"/>
</dbReference>
<dbReference type="GO" id="GO:0019843">
    <property type="term" value="F:rRNA binding"/>
    <property type="evidence" value="ECO:0007669"/>
    <property type="project" value="UniProtKB-UniRule"/>
</dbReference>
<dbReference type="InterPro" id="IPR009027">
    <property type="entry name" value="Ribosomal_bL9/RNase_H1_N"/>
</dbReference>
<comment type="function">
    <text evidence="7">Binds to the 23S rRNA.</text>
</comment>
<dbReference type="NCBIfam" id="TIGR00158">
    <property type="entry name" value="L9"/>
    <property type="match status" value="1"/>
</dbReference>
<evidence type="ECO:0000256" key="3">
    <source>
        <dbReference type="ARBA" id="ARBA00022884"/>
    </source>
</evidence>
<evidence type="ECO:0000313" key="11">
    <source>
        <dbReference type="Proteomes" id="UP000253490"/>
    </source>
</evidence>
<organism evidence="10 11">
    <name type="scientific">Alkalibaculum bacchi</name>
    <dbReference type="NCBI Taxonomy" id="645887"/>
    <lineage>
        <taxon>Bacteria</taxon>
        <taxon>Bacillati</taxon>
        <taxon>Bacillota</taxon>
        <taxon>Clostridia</taxon>
        <taxon>Eubacteriales</taxon>
        <taxon>Eubacteriaceae</taxon>
        <taxon>Alkalibaculum</taxon>
    </lineage>
</organism>
<keyword evidence="3 7" id="KW-0694">RNA-binding</keyword>
<proteinExistence type="inferred from homology"/>
<dbReference type="InterPro" id="IPR020594">
    <property type="entry name" value="Ribosomal_bL9_bac/chp"/>
</dbReference>
<dbReference type="Pfam" id="PF03948">
    <property type="entry name" value="Ribosomal_L9_C"/>
    <property type="match status" value="1"/>
</dbReference>
<dbReference type="Proteomes" id="UP000253490">
    <property type="component" value="Unassembled WGS sequence"/>
</dbReference>
<protein>
    <recommendedName>
        <fullName evidence="6 7">Large ribosomal subunit protein bL9</fullName>
    </recommendedName>
</protein>
<dbReference type="RefSeq" id="WP_113921023.1">
    <property type="nucleotide sequence ID" value="NZ_QNRX01000012.1"/>
</dbReference>
<keyword evidence="2 7" id="KW-0699">rRNA-binding</keyword>
<comment type="caution">
    <text evidence="10">The sequence shown here is derived from an EMBL/GenBank/DDBJ whole genome shotgun (WGS) entry which is preliminary data.</text>
</comment>
<evidence type="ECO:0000256" key="5">
    <source>
        <dbReference type="ARBA" id="ARBA00023274"/>
    </source>
</evidence>
<accession>A0A366I369</accession>
<evidence type="ECO:0000256" key="7">
    <source>
        <dbReference type="HAMAP-Rule" id="MF_00503"/>
    </source>
</evidence>
<dbReference type="InterPro" id="IPR020070">
    <property type="entry name" value="Ribosomal_bL9_N"/>
</dbReference>
<dbReference type="InterPro" id="IPR020069">
    <property type="entry name" value="Ribosomal_bL9_C"/>
</dbReference>
<feature type="coiled-coil region" evidence="8">
    <location>
        <begin position="37"/>
        <end position="71"/>
    </location>
</feature>
<dbReference type="PANTHER" id="PTHR21368">
    <property type="entry name" value="50S RIBOSOMAL PROTEIN L9"/>
    <property type="match status" value="1"/>
</dbReference>
<evidence type="ECO:0000256" key="4">
    <source>
        <dbReference type="ARBA" id="ARBA00022980"/>
    </source>
</evidence>
<dbReference type="InterPro" id="IPR000244">
    <property type="entry name" value="Ribosomal_bL9"/>
</dbReference>
<dbReference type="FunFam" id="3.40.5.10:FF:000003">
    <property type="entry name" value="50S ribosomal protein L9"/>
    <property type="match status" value="1"/>
</dbReference>
<evidence type="ECO:0000256" key="6">
    <source>
        <dbReference type="ARBA" id="ARBA00035292"/>
    </source>
</evidence>
<dbReference type="OrthoDB" id="9788336at2"/>
<name>A0A366I369_9FIRM</name>
<keyword evidence="8" id="KW-0175">Coiled coil</keyword>
<keyword evidence="5 7" id="KW-0687">Ribonucleoprotein</keyword>
<evidence type="ECO:0000256" key="8">
    <source>
        <dbReference type="SAM" id="Coils"/>
    </source>
</evidence>
<keyword evidence="11" id="KW-1185">Reference proteome</keyword>
<evidence type="ECO:0000256" key="1">
    <source>
        <dbReference type="ARBA" id="ARBA00010605"/>
    </source>
</evidence>
<dbReference type="GO" id="GO:1990904">
    <property type="term" value="C:ribonucleoprotein complex"/>
    <property type="evidence" value="ECO:0007669"/>
    <property type="project" value="UniProtKB-KW"/>
</dbReference>
<dbReference type="InterPro" id="IPR036791">
    <property type="entry name" value="Ribosomal_bL9_C_sf"/>
</dbReference>
<dbReference type="SUPFAM" id="SSF55653">
    <property type="entry name" value="Ribosomal protein L9 C-domain"/>
    <property type="match status" value="1"/>
</dbReference>
<evidence type="ECO:0000259" key="9">
    <source>
        <dbReference type="PROSITE" id="PS00651"/>
    </source>
</evidence>
<dbReference type="Gene3D" id="3.40.5.10">
    <property type="entry name" value="Ribosomal protein L9, N-terminal domain"/>
    <property type="match status" value="1"/>
</dbReference>